<gene>
    <name evidence="7" type="ORF">SAMN05660841_04067</name>
</gene>
<dbReference type="Pfam" id="PF07980">
    <property type="entry name" value="SusD_RagB"/>
    <property type="match status" value="1"/>
</dbReference>
<dbReference type="Proteomes" id="UP000190150">
    <property type="component" value="Unassembled WGS sequence"/>
</dbReference>
<reference evidence="8" key="1">
    <citation type="submission" date="2017-02" db="EMBL/GenBank/DDBJ databases">
        <authorList>
            <person name="Varghese N."/>
            <person name="Submissions S."/>
        </authorList>
    </citation>
    <scope>NUCLEOTIDE SEQUENCE [LARGE SCALE GENOMIC DNA]</scope>
    <source>
        <strain evidence="8">DSM 24091</strain>
    </source>
</reference>
<dbReference type="PROSITE" id="PS51257">
    <property type="entry name" value="PROKAR_LIPOPROTEIN"/>
    <property type="match status" value="1"/>
</dbReference>
<keyword evidence="8" id="KW-1185">Reference proteome</keyword>
<accession>A0A1T5GH23</accession>
<keyword evidence="5" id="KW-0998">Cell outer membrane</keyword>
<keyword evidence="4" id="KW-0472">Membrane</keyword>
<feature type="domain" description="RagB/SusD" evidence="6">
    <location>
        <begin position="386"/>
        <end position="505"/>
    </location>
</feature>
<evidence type="ECO:0000256" key="4">
    <source>
        <dbReference type="ARBA" id="ARBA00023136"/>
    </source>
</evidence>
<name>A0A1T5GH23_9SPHI</name>
<dbReference type="EMBL" id="FUZF01000025">
    <property type="protein sequence ID" value="SKC07701.1"/>
    <property type="molecule type" value="Genomic_DNA"/>
</dbReference>
<evidence type="ECO:0000313" key="8">
    <source>
        <dbReference type="Proteomes" id="UP000190150"/>
    </source>
</evidence>
<evidence type="ECO:0000256" key="3">
    <source>
        <dbReference type="ARBA" id="ARBA00022729"/>
    </source>
</evidence>
<dbReference type="CDD" id="cd08977">
    <property type="entry name" value="SusD"/>
    <property type="match status" value="1"/>
</dbReference>
<evidence type="ECO:0000313" key="7">
    <source>
        <dbReference type="EMBL" id="SKC07701.1"/>
    </source>
</evidence>
<evidence type="ECO:0000256" key="2">
    <source>
        <dbReference type="ARBA" id="ARBA00006275"/>
    </source>
</evidence>
<proteinExistence type="inferred from homology"/>
<dbReference type="InterPro" id="IPR012944">
    <property type="entry name" value="SusD_RagB_dom"/>
</dbReference>
<comment type="subcellular location">
    <subcellularLocation>
        <location evidence="1">Cell outer membrane</location>
    </subcellularLocation>
</comment>
<sequence>MKIKAKILKFICGLFLIQVTFSGCSKQLDIVSGEVSSETLQWTSISDTKSSLIGMYALLRASMLENNSHWMYGELRSGDFISYNRQDLKAINEGNLKAAHPLIKDLTNWRRFYAVINAASVFIERAPEVMSKDSRYTEVNLKLDIAQAKAIRAFTYFYMVRIWGDVPLLSKSFDDGVFEHRPRTAAQTVLNFAESEILSVIEDLPYSYGIAPTSYYGENSGYWRSVLFNKLTGYSILAHISAWQGKYINVDTYTKFIIDNYASGLLTYITSIGNLSGLSGVFSNNYAAGQLFSIPSPYIYGEASATGHIEELTLAYPIIAKQKPDIYVPKDTIVEVFNDINDTRFGIDTVSGLTRTNYFTNYSGEIPLFSKIKILRDGESNGAYAVYGSNLIFTRLEEIALLRAEALAVLGVKDEAISLLNRIKANRKVQGYSVVSTTPLIDEIFNERRRELMGEGWRWYDQVRHNRLKAVSTELVDLIAKDGIYWPISNDVLRKNKELEQNNYWK</sequence>
<dbReference type="RefSeq" id="WP_176141151.1">
    <property type="nucleotide sequence ID" value="NZ_FUZF01000025.1"/>
</dbReference>
<dbReference type="SUPFAM" id="SSF48452">
    <property type="entry name" value="TPR-like"/>
    <property type="match status" value="1"/>
</dbReference>
<dbReference type="AlphaFoldDB" id="A0A1T5GH23"/>
<keyword evidence="3" id="KW-0732">Signal</keyword>
<dbReference type="Gene3D" id="1.25.40.390">
    <property type="match status" value="1"/>
</dbReference>
<organism evidence="7 8">
    <name type="scientific">Sphingobacterium nematocida</name>
    <dbReference type="NCBI Taxonomy" id="1513896"/>
    <lineage>
        <taxon>Bacteria</taxon>
        <taxon>Pseudomonadati</taxon>
        <taxon>Bacteroidota</taxon>
        <taxon>Sphingobacteriia</taxon>
        <taxon>Sphingobacteriales</taxon>
        <taxon>Sphingobacteriaceae</taxon>
        <taxon>Sphingobacterium</taxon>
    </lineage>
</organism>
<comment type="similarity">
    <text evidence="2">Belongs to the SusD family.</text>
</comment>
<dbReference type="STRING" id="1513896.SAMN05660841_04067"/>
<evidence type="ECO:0000256" key="1">
    <source>
        <dbReference type="ARBA" id="ARBA00004442"/>
    </source>
</evidence>
<dbReference type="GO" id="GO:0009279">
    <property type="term" value="C:cell outer membrane"/>
    <property type="evidence" value="ECO:0007669"/>
    <property type="project" value="UniProtKB-SubCell"/>
</dbReference>
<evidence type="ECO:0000256" key="5">
    <source>
        <dbReference type="ARBA" id="ARBA00023237"/>
    </source>
</evidence>
<protein>
    <submittedName>
        <fullName evidence="7">Starch-binding associating with outer membrane</fullName>
    </submittedName>
</protein>
<dbReference type="InterPro" id="IPR011990">
    <property type="entry name" value="TPR-like_helical_dom_sf"/>
</dbReference>
<evidence type="ECO:0000259" key="6">
    <source>
        <dbReference type="Pfam" id="PF07980"/>
    </source>
</evidence>